<evidence type="ECO:0000256" key="1">
    <source>
        <dbReference type="SAM" id="MobiDB-lite"/>
    </source>
</evidence>
<keyword evidence="3" id="KW-1185">Reference proteome</keyword>
<dbReference type="AlphaFoldDB" id="A0A6H5I0X0"/>
<gene>
    <name evidence="2" type="ORF">TBRA_LOCUS2906</name>
</gene>
<reference evidence="2 3" key="1">
    <citation type="submission" date="2020-02" db="EMBL/GenBank/DDBJ databases">
        <authorList>
            <person name="Ferguson B K."/>
        </authorList>
    </citation>
    <scope>NUCLEOTIDE SEQUENCE [LARGE SCALE GENOMIC DNA]</scope>
</reference>
<dbReference type="Proteomes" id="UP000479190">
    <property type="component" value="Unassembled WGS sequence"/>
</dbReference>
<name>A0A6H5I0X0_9HYME</name>
<dbReference type="EMBL" id="CADCXV010000574">
    <property type="protein sequence ID" value="CAB0030922.1"/>
    <property type="molecule type" value="Genomic_DNA"/>
</dbReference>
<sequence>MRDSPHCGWSGPTLLALNSGTADPCAKDAADADDHLGIPTGYQGRDPPPRPHCRCMYPLRESASGFLLRPVRRSVRSTILAPSRTAPGPGDTPSMWTPLSWAPWVEWDDLPGNEAVLNRLGVSQQSLCCDDEAIH</sequence>
<evidence type="ECO:0000313" key="2">
    <source>
        <dbReference type="EMBL" id="CAB0030922.1"/>
    </source>
</evidence>
<feature type="compositionally biased region" description="Basic and acidic residues" evidence="1">
    <location>
        <begin position="25"/>
        <end position="36"/>
    </location>
</feature>
<evidence type="ECO:0000313" key="3">
    <source>
        <dbReference type="Proteomes" id="UP000479190"/>
    </source>
</evidence>
<feature type="region of interest" description="Disordered" evidence="1">
    <location>
        <begin position="24"/>
        <end position="49"/>
    </location>
</feature>
<protein>
    <submittedName>
        <fullName evidence="2">Uncharacterized protein</fullName>
    </submittedName>
</protein>
<organism evidence="2 3">
    <name type="scientific">Trichogramma brassicae</name>
    <dbReference type="NCBI Taxonomy" id="86971"/>
    <lineage>
        <taxon>Eukaryota</taxon>
        <taxon>Metazoa</taxon>
        <taxon>Ecdysozoa</taxon>
        <taxon>Arthropoda</taxon>
        <taxon>Hexapoda</taxon>
        <taxon>Insecta</taxon>
        <taxon>Pterygota</taxon>
        <taxon>Neoptera</taxon>
        <taxon>Endopterygota</taxon>
        <taxon>Hymenoptera</taxon>
        <taxon>Apocrita</taxon>
        <taxon>Proctotrupomorpha</taxon>
        <taxon>Chalcidoidea</taxon>
        <taxon>Trichogrammatidae</taxon>
        <taxon>Trichogramma</taxon>
    </lineage>
</organism>
<feature type="non-terminal residue" evidence="2">
    <location>
        <position position="135"/>
    </location>
</feature>
<proteinExistence type="predicted"/>
<accession>A0A6H5I0X0</accession>